<feature type="transmembrane region" description="Helical" evidence="1">
    <location>
        <begin position="59"/>
        <end position="80"/>
    </location>
</feature>
<keyword evidence="1 2" id="KW-0812">Transmembrane</keyword>
<dbReference type="EMBL" id="AAOH01000007">
    <property type="protein sequence ID" value="EAR27153.1"/>
    <property type="molecule type" value="Genomic_DNA"/>
</dbReference>
<keyword evidence="1" id="KW-0472">Membrane</keyword>
<keyword evidence="3" id="KW-1185">Reference proteome</keyword>
<feature type="transmembrane region" description="Helical" evidence="1">
    <location>
        <begin position="36"/>
        <end position="53"/>
    </location>
</feature>
<organism evidence="2 3">
    <name type="scientific">Pseudoalteromonas tunicata D2</name>
    <dbReference type="NCBI Taxonomy" id="87626"/>
    <lineage>
        <taxon>Bacteria</taxon>
        <taxon>Pseudomonadati</taxon>
        <taxon>Pseudomonadota</taxon>
        <taxon>Gammaproteobacteria</taxon>
        <taxon>Alteromonadales</taxon>
        <taxon>Pseudoalteromonadaceae</taxon>
        <taxon>Pseudoalteromonas</taxon>
    </lineage>
</organism>
<dbReference type="InterPro" id="IPR046730">
    <property type="entry name" value="DUF6622"/>
</dbReference>
<accession>A4CDW1</accession>
<feature type="transmembrane region" description="Helical" evidence="1">
    <location>
        <begin position="6"/>
        <end position="24"/>
    </location>
</feature>
<proteinExistence type="predicted"/>
<dbReference type="RefSeq" id="WP_009839016.1">
    <property type="nucleotide sequence ID" value="NZ_AAOH01000007.1"/>
</dbReference>
<dbReference type="Pfam" id="PF20327">
    <property type="entry name" value="DUF6622"/>
    <property type="match status" value="1"/>
</dbReference>
<dbReference type="STRING" id="87626.PTD2_05765"/>
<keyword evidence="1" id="KW-1133">Transmembrane helix</keyword>
<dbReference type="HOGENOM" id="CLU_125921_0_1_6"/>
<dbReference type="OrthoDB" id="3034721at2"/>
<dbReference type="Proteomes" id="UP000006201">
    <property type="component" value="Unassembled WGS sequence"/>
</dbReference>
<gene>
    <name evidence="2" type="ORF">PTD2_05765</name>
</gene>
<sequence>MVEILSHTPVWVFVLGAVLFFFGLKQSKERQVPERMVIILPVAMLILSLLGVISGFGTALLAIVFWLVGVVTALLFNWMFTLTKRAQYDVESHMFHIKGSWVPLLLMMTIFFTKYAVAVLQAQQHELSAEPVFMLVVSALYGMLSGSFVVRATAVWQSKRYALKAAKTAA</sequence>
<reference evidence="2 3" key="1">
    <citation type="submission" date="2006-02" db="EMBL/GenBank/DDBJ databases">
        <authorList>
            <person name="Moran M.A."/>
            <person name="Kjelleberg S."/>
            <person name="Egan S."/>
            <person name="Saunders N."/>
            <person name="Thomas T."/>
            <person name="Ferriera S."/>
            <person name="Johnson J."/>
            <person name="Kravitz S."/>
            <person name="Halpern A."/>
            <person name="Remington K."/>
            <person name="Beeson K."/>
            <person name="Tran B."/>
            <person name="Rogers Y.-H."/>
            <person name="Friedman R."/>
            <person name="Venter J.C."/>
        </authorList>
    </citation>
    <scope>NUCLEOTIDE SEQUENCE [LARGE SCALE GENOMIC DNA]</scope>
    <source>
        <strain evidence="2 3">D2</strain>
    </source>
</reference>
<evidence type="ECO:0000313" key="2">
    <source>
        <dbReference type="EMBL" id="EAR27153.1"/>
    </source>
</evidence>
<feature type="transmembrane region" description="Helical" evidence="1">
    <location>
        <begin position="101"/>
        <end position="120"/>
    </location>
</feature>
<name>A4CDW1_9GAMM</name>
<evidence type="ECO:0000256" key="1">
    <source>
        <dbReference type="SAM" id="Phobius"/>
    </source>
</evidence>
<evidence type="ECO:0000313" key="3">
    <source>
        <dbReference type="Proteomes" id="UP000006201"/>
    </source>
</evidence>
<protein>
    <submittedName>
        <fullName evidence="2">Probable transmembrane protein</fullName>
    </submittedName>
</protein>
<feature type="transmembrane region" description="Helical" evidence="1">
    <location>
        <begin position="132"/>
        <end position="154"/>
    </location>
</feature>
<dbReference type="eggNOG" id="ENOG5032ZU3">
    <property type="taxonomic scope" value="Bacteria"/>
</dbReference>
<comment type="caution">
    <text evidence="2">The sequence shown here is derived from an EMBL/GenBank/DDBJ whole genome shotgun (WGS) entry which is preliminary data.</text>
</comment>
<dbReference type="AlphaFoldDB" id="A4CDW1"/>